<proteinExistence type="inferred from homology"/>
<dbReference type="InterPro" id="IPR016477">
    <property type="entry name" value="Fructo-/Ketosamine-3-kinase"/>
</dbReference>
<organism evidence="3 4">
    <name type="scientific">Croceicoccus marinus</name>
    <dbReference type="NCBI Taxonomy" id="450378"/>
    <lineage>
        <taxon>Bacteria</taxon>
        <taxon>Pseudomonadati</taxon>
        <taxon>Pseudomonadota</taxon>
        <taxon>Alphaproteobacteria</taxon>
        <taxon>Sphingomonadales</taxon>
        <taxon>Erythrobacteraceae</taxon>
        <taxon>Croceicoccus</taxon>
    </lineage>
</organism>
<dbReference type="Pfam" id="PF03881">
    <property type="entry name" value="Fructosamin_kin"/>
    <property type="match status" value="1"/>
</dbReference>
<dbReference type="STRING" id="450378.GCA_001661675_00577"/>
<reference evidence="3 4" key="1">
    <citation type="submission" date="2017-01" db="EMBL/GenBank/DDBJ databases">
        <title>Complete genome sequence of esterase-producing bacterium Croceicoccus marinus E4A9.</title>
        <authorList>
            <person name="Wu Y.-H."/>
            <person name="Cheng H."/>
            <person name="Xu L."/>
            <person name="Huo Y.-Y."/>
            <person name="Wang C.-S."/>
            <person name="Xu X.-W."/>
        </authorList>
    </citation>
    <scope>NUCLEOTIDE SEQUENCE [LARGE SCALE GENOMIC DNA]</scope>
    <source>
        <strain evidence="3 4">E4A9</strain>
    </source>
</reference>
<dbReference type="GO" id="GO:0016301">
    <property type="term" value="F:kinase activity"/>
    <property type="evidence" value="ECO:0007669"/>
    <property type="project" value="UniProtKB-UniRule"/>
</dbReference>
<accession>A0A1Z1F940</accession>
<dbReference type="Gene3D" id="3.30.200.20">
    <property type="entry name" value="Phosphorylase Kinase, domain 1"/>
    <property type="match status" value="1"/>
</dbReference>
<comment type="similarity">
    <text evidence="1 2">Belongs to the fructosamine kinase family.</text>
</comment>
<dbReference type="InterPro" id="IPR011009">
    <property type="entry name" value="Kinase-like_dom_sf"/>
</dbReference>
<dbReference type="EMBL" id="CP019602">
    <property type="protein sequence ID" value="ARU15319.1"/>
    <property type="molecule type" value="Genomic_DNA"/>
</dbReference>
<dbReference type="PIRSF" id="PIRSF006221">
    <property type="entry name" value="Ketosamine-3-kinase"/>
    <property type="match status" value="1"/>
</dbReference>
<dbReference type="SUPFAM" id="SSF56112">
    <property type="entry name" value="Protein kinase-like (PK-like)"/>
    <property type="match status" value="1"/>
</dbReference>
<evidence type="ECO:0000313" key="3">
    <source>
        <dbReference type="EMBL" id="ARU15319.1"/>
    </source>
</evidence>
<dbReference type="Proteomes" id="UP000195807">
    <property type="component" value="Chromosome"/>
</dbReference>
<dbReference type="OrthoDB" id="5291879at2"/>
<dbReference type="AlphaFoldDB" id="A0A1Z1F940"/>
<keyword evidence="2" id="KW-0418">Kinase</keyword>
<name>A0A1Z1F940_9SPHN</name>
<keyword evidence="4" id="KW-1185">Reference proteome</keyword>
<dbReference type="PANTHER" id="PTHR12149">
    <property type="entry name" value="FRUCTOSAMINE 3 KINASE-RELATED PROTEIN"/>
    <property type="match status" value="1"/>
</dbReference>
<sequence length="266" mass="28716">MTIADAAARLAGSPVRGVRVVHGGDLSAVWRLDLADGARLIAKQGALVATEASMMKAMAATGVPVPAVIACEGDLLLMEWIDSNGGPGLEWDELAQVLACLHGAQGGSYGWAEDYAFGEVTIANAPADDWPTFWAERRLLPFIADLPAGLRARIEELARALPDLLPRRPCASLLHGDLWGGNVLSSGTRVAALIDPACYHGDREVDAAMLTLFDHPPPRFFDALDLDAGWRERQPAYRLWPLLVHLRLFGGHYRRGVEACLSELGH</sequence>
<evidence type="ECO:0000313" key="4">
    <source>
        <dbReference type="Proteomes" id="UP000195807"/>
    </source>
</evidence>
<keyword evidence="2 3" id="KW-0808">Transferase</keyword>
<dbReference type="KEGG" id="cman:A9D14_02895"/>
<dbReference type="RefSeq" id="WP_066842796.1">
    <property type="nucleotide sequence ID" value="NZ_CP019602.1"/>
</dbReference>
<gene>
    <name evidence="3" type="ORF">A9D14_02895</name>
</gene>
<evidence type="ECO:0000256" key="1">
    <source>
        <dbReference type="ARBA" id="ARBA00009460"/>
    </source>
</evidence>
<evidence type="ECO:0000256" key="2">
    <source>
        <dbReference type="PIRNR" id="PIRNR006221"/>
    </source>
</evidence>
<dbReference type="PANTHER" id="PTHR12149:SF8">
    <property type="entry name" value="PROTEIN-RIBULOSAMINE 3-KINASE"/>
    <property type="match status" value="1"/>
</dbReference>
<dbReference type="Gene3D" id="3.90.1200.10">
    <property type="match status" value="1"/>
</dbReference>
<protein>
    <submittedName>
        <fullName evidence="3">Aminoglycoside phosphotransferase</fullName>
    </submittedName>
</protein>